<evidence type="ECO:0000313" key="2">
    <source>
        <dbReference type="Proteomes" id="UP001241377"/>
    </source>
</evidence>
<organism evidence="1 2">
    <name type="scientific">Naganishia cerealis</name>
    <dbReference type="NCBI Taxonomy" id="610337"/>
    <lineage>
        <taxon>Eukaryota</taxon>
        <taxon>Fungi</taxon>
        <taxon>Dikarya</taxon>
        <taxon>Basidiomycota</taxon>
        <taxon>Agaricomycotina</taxon>
        <taxon>Tremellomycetes</taxon>
        <taxon>Filobasidiales</taxon>
        <taxon>Filobasidiaceae</taxon>
        <taxon>Naganishia</taxon>
    </lineage>
</organism>
<comment type="caution">
    <text evidence="1">The sequence shown here is derived from an EMBL/GenBank/DDBJ whole genome shotgun (WGS) entry which is preliminary data.</text>
</comment>
<dbReference type="Proteomes" id="UP001241377">
    <property type="component" value="Unassembled WGS sequence"/>
</dbReference>
<reference evidence="1" key="1">
    <citation type="submission" date="2023-04" db="EMBL/GenBank/DDBJ databases">
        <title>Draft Genome sequencing of Naganishia species isolated from polar environments using Oxford Nanopore Technology.</title>
        <authorList>
            <person name="Leo P."/>
            <person name="Venkateswaran K."/>
        </authorList>
    </citation>
    <scope>NUCLEOTIDE SEQUENCE</scope>
    <source>
        <strain evidence="1">MNA-CCFEE 5261</strain>
    </source>
</reference>
<keyword evidence="2" id="KW-1185">Reference proteome</keyword>
<proteinExistence type="predicted"/>
<name>A0ACC2VPG7_9TREE</name>
<dbReference type="EMBL" id="JASBWR010000063">
    <property type="protein sequence ID" value="KAJ9100397.1"/>
    <property type="molecule type" value="Genomic_DNA"/>
</dbReference>
<accession>A0ACC2VPG7</accession>
<protein>
    <submittedName>
        <fullName evidence="1">Uncharacterized protein</fullName>
    </submittedName>
</protein>
<gene>
    <name evidence="1" type="ORF">QFC19_005535</name>
</gene>
<evidence type="ECO:0000313" key="1">
    <source>
        <dbReference type="EMBL" id="KAJ9100397.1"/>
    </source>
</evidence>
<sequence length="2588" mass="297600">MSRIYIRKIYFRFHLFRWRNSPVRFLGIEFVDVNIERIAPSNEKKSSQPRTLNIPEELQLIVPKRLHNFLISTRIINQVIFMFFRVSVCDADRRDAYSLFVDVFKMEALYSSVAKNRVLFAVYNLYLSSGDPKSEDYQSNILQLRNIEFTVLCSVITECPIHDPSKYAWSFRNFDFNLSVDKLVVPLDRTKSFVSKLKPSTTAKVPETVKINKRKQIDANLDLIDQILKLVELTDIKFNDLVLSCGDVELTCGNAAFSITPLKKFNTIPTGARVFTIYLTSTKLHHKGTKCLDLPSGTFALESTPMRLIRRIYNFMDHKCEDFGKQEPLNVASSVTLTNSVIDIYHDQLDLIQHLIKPKSSSKQKPAFAPIIKHILAIVSEVKLKIVVVTTTLNMHFPKPSMSKIEKKETFHRDAYLNMVVSISLQGFVHKFMNKNLSQIIQSPSSKHKTQLLTGIFKFVGFEYLVADNTISLPKFSMKATYDVFNNNISLTVILKNLKMSSVNSAIFHLAREIRNRNIEHSNRRYDLLMEQDKDEPPLEDPQKEVQSYVKLFEILPSFISSIKVSVTSLQADIICNDGLPSFTIYDETLKRDIDLAEFKRGVSIKIEGVSINYKRASEDVLAKMRTFQCFTLSEYMSEYIPDFDLVTTYDEQLSTVSDVTSLDTTLSEENDSANLKRVKKVVYVRDLKIGNYNKEDKNLLTLMIPEADGRLDTFFIWCSIYARTLIHYFAPTVKRKASGRRISQLSGSRSNLKLNVKIDSVAVVSRFPNNVDALFEIESLTLSDVITTKEANITFARVYVVHPAVKRWARLLSIAHFNFKLGLDLESNLVDVFATTIRLNIPYSFLFYTVFDNIITFAKAVRQIKQNFLNFVEGNNDYSRILPQKRDATDFPSVRIRTKTLGMSLENDPFERELGFIFELAAIENENRLRKIDLFEKKVDEIRAQTKPSIESRIELTYDQPHKHTQKHEPSFRSPLRNVIDDSKTSSRTRKTRKFKTTATPTSNGASTAANQEELYTEEEAARIIASAKESLDQNLSSAWIKKYKLFKHVKLKLWRERVTRLWGKDEVSETITSKYDILEYSDPPYLMGAGFKDLDLELSKARIDDIHEFLHKHGQGQPRLDYSILVPLYGRLRSSALFVYIRDYPLPLVSFPLNSDPSKTTIDLRGNLVVNEKLVTRKEEMRYIFVPFSPSLNEEKCTDTFYSVYIPRTLTPVKFTFDFECDLTTDRACMLSWCKSYQPGISAVATAFDSFTKPAIDDSPLGWWDKVALLLHGKIKFNIPNELCLHMKGSASPYELIGKAAGLVFCWKNNVSLRINDTGEPKELILLDSDDFILGIPNYSSTERKTWSLFYDETHPNIEENDIDSEAKKFHKRVMKLTSSDRVQWKLGFDFERNVNNTTALGDDQERTRDFKPHYDVVVTNPMYEWHPDSYEKYRSDYLHLAFSVISKSSNGNAFNATYLTPLTFFYFFHWWHMMTKYTSLPIKQGPLFVNSPVSKSHVKMGLHLYTVKYQLIFEPLVISHLYMHSTTSVFDHKDKVAFTGLKGKCTSCTIDLHQRKETLQYINKKLNIDNKTMHLKMNEAEVEIQEADIRFINAQFKDKAISAYLATYLDDSSLSSPTESKLTEGGQSFTSWYADFESSHDSSGPSWYDPDDLVELELHDTLSPYPKIRILPFLYTPKFSYIREFSLQKNGPYPFGREDFHDCVLGRLDPEQTQMHLIDSRIDCLGESLQNLNEDSKEYRIIKERIELLDAIKDGLSGDDISRRSSVVSESLSLERVKTTNSSYKSYNDMKRVTSLNSAVSEFHNRFIFHNVQMKWDNTLRDLFMEYSEKISDRRSQMFFMGKKAVDLIREVQAKFQRETSPVAEEDDHIDFQCGEDFINCIYDTIGEIDEEKEESDNKYLIKFIHPQIQLTSSKNKDSCMIITSRDLEVRIVAINMAGMNNVISEDEETSSNIETRYGVVFKDSHAFVFKKDKESISIGEAPYGTMHSCSKANWPPWVDFEVCYDSSWMTEYLVFERASMGLKSIQPNTLQNSDNKSLKNLLFVLLSKLVVNATSEQYSTIYFIASNLLIRGKTHQDELISKWNKLASLSDATDFEGLDEKVKSLQDSIRASSHILLKLDLKGIPFDEEERESIRTFQLEVERRKLELIVLMRSIGLKSSKTQSSKQFARFTRIAADQVIWHLLDDDREPFVDFALANAWFTRLDYADGSNYNNVDVSIVQGFNLRTGAVYPDLLMPLKEDKTETKDSLLSLTWKMLDPVGGIVMIKDARLTLKPLKVQLDHNMAHDLFKYLFPDSKNTDDSELENEVLAASQVPPDEDMAPDSEKTSKSRNPLRKLIKKRITSSSTPVNEDSDADHSSISSTSSKTRVDTESDQLVQSRRSIRRSESLSKKTNSEEFDYADAVVTRLSKYYSIINFDVSKTIVLISYKAPKHLNIIDVHNLALTIPSLSYRDKIWSAEDFVLRLRKDVIKMILSNSGKIISNKFKLKKRHANQEPLKQISDYASYMTIQDLQSDGRARDATKTNLELKPHHRHHHHHRSGDGNHLAVPHGEEVYRTYFASDDSEPPGDSETADDSVSVIKESE</sequence>